<evidence type="ECO:0000259" key="3">
    <source>
        <dbReference type="Pfam" id="PF01370"/>
    </source>
</evidence>
<dbReference type="InterPro" id="IPR001509">
    <property type="entry name" value="Epimerase_deHydtase"/>
</dbReference>
<protein>
    <submittedName>
        <fullName evidence="4">NAD(P)-binding protein</fullName>
    </submittedName>
</protein>
<sequence length="341" mass="36581">MAGDLVLLTGATGMIGFKTLIELVKAGYKVRAAVRTQAGFERISSLKPLAPYLSQVESIIVPDITVPGAYDEAVKGVKYVVHVASPLASPTVEGDEECQAQIIRPAVQGTVGILESAIKVSGIERIVITASVLSIASFETIVSGTKINEQTRASKTEGPFASSIEAYVASKALAHQATEKFIAEKKPAFSVVNILPVFVIGRDDTVTDPANIAKGTNGIIMDPLLGVPRDPLPGAAVHVDDVAKMHVLALGPNVKGNQDYLACAHPGETVDWAEAFEIVKRRFPEAYADGVFKFESVPRPVRVPVNIDSTKAERELGFKFKSFEEMTVSVVEHYLELIGRK</sequence>
<dbReference type="OrthoDB" id="2735536at2759"/>
<dbReference type="Proteomes" id="UP000240760">
    <property type="component" value="Unassembled WGS sequence"/>
</dbReference>
<dbReference type="InterPro" id="IPR036291">
    <property type="entry name" value="NAD(P)-bd_dom_sf"/>
</dbReference>
<dbReference type="PANTHER" id="PTHR10366">
    <property type="entry name" value="NAD DEPENDENT EPIMERASE/DEHYDRATASE"/>
    <property type="match status" value="1"/>
</dbReference>
<organism evidence="4 5">
    <name type="scientific">Trichoderma longibrachiatum ATCC 18648</name>
    <dbReference type="NCBI Taxonomy" id="983965"/>
    <lineage>
        <taxon>Eukaryota</taxon>
        <taxon>Fungi</taxon>
        <taxon>Dikarya</taxon>
        <taxon>Ascomycota</taxon>
        <taxon>Pezizomycotina</taxon>
        <taxon>Sordariomycetes</taxon>
        <taxon>Hypocreomycetidae</taxon>
        <taxon>Hypocreales</taxon>
        <taxon>Hypocreaceae</taxon>
        <taxon>Trichoderma</taxon>
    </lineage>
</organism>
<feature type="domain" description="NAD-dependent epimerase/dehydratase" evidence="3">
    <location>
        <begin position="6"/>
        <end position="253"/>
    </location>
</feature>
<name>A0A2T4CAZ2_TRILO</name>
<comment type="similarity">
    <text evidence="2">Belongs to the NAD(P)-dependent epimerase/dehydratase family. Dihydroflavonol-4-reductase subfamily.</text>
</comment>
<dbReference type="EMBL" id="KZ679129">
    <property type="protein sequence ID" value="PTB78710.1"/>
    <property type="molecule type" value="Genomic_DNA"/>
</dbReference>
<dbReference type="PANTHER" id="PTHR10366:SF564">
    <property type="entry name" value="STEROL-4-ALPHA-CARBOXYLATE 3-DEHYDROGENASE, DECARBOXYLATING"/>
    <property type="match status" value="1"/>
</dbReference>
<dbReference type="Gene3D" id="3.40.50.720">
    <property type="entry name" value="NAD(P)-binding Rossmann-like Domain"/>
    <property type="match status" value="1"/>
</dbReference>
<evidence type="ECO:0000256" key="2">
    <source>
        <dbReference type="ARBA" id="ARBA00023445"/>
    </source>
</evidence>
<keyword evidence="1" id="KW-0560">Oxidoreductase</keyword>
<gene>
    <name evidence="4" type="ORF">M440DRAFT_1437555</name>
</gene>
<keyword evidence="5" id="KW-1185">Reference proteome</keyword>
<evidence type="ECO:0000313" key="5">
    <source>
        <dbReference type="Proteomes" id="UP000240760"/>
    </source>
</evidence>
<dbReference type="InterPro" id="IPR050425">
    <property type="entry name" value="NAD(P)_dehydrat-like"/>
</dbReference>
<accession>A0A2T4CAZ2</accession>
<dbReference type="Pfam" id="PF01370">
    <property type="entry name" value="Epimerase"/>
    <property type="match status" value="1"/>
</dbReference>
<dbReference type="GO" id="GO:0016616">
    <property type="term" value="F:oxidoreductase activity, acting on the CH-OH group of donors, NAD or NADP as acceptor"/>
    <property type="evidence" value="ECO:0007669"/>
    <property type="project" value="TreeGrafter"/>
</dbReference>
<evidence type="ECO:0000313" key="4">
    <source>
        <dbReference type="EMBL" id="PTB78710.1"/>
    </source>
</evidence>
<dbReference type="SUPFAM" id="SSF51735">
    <property type="entry name" value="NAD(P)-binding Rossmann-fold domains"/>
    <property type="match status" value="1"/>
</dbReference>
<dbReference type="AlphaFoldDB" id="A0A2T4CAZ2"/>
<dbReference type="STRING" id="983965.A0A2T4CAZ2"/>
<reference evidence="4 5" key="1">
    <citation type="submission" date="2016-07" db="EMBL/GenBank/DDBJ databases">
        <title>Multiple horizontal gene transfer events from other fungi enriched the ability of initially mycotrophic Trichoderma (Ascomycota) to feed on dead plant biomass.</title>
        <authorList>
            <consortium name="DOE Joint Genome Institute"/>
            <person name="Aerts A."/>
            <person name="Atanasova L."/>
            <person name="Chenthamara K."/>
            <person name="Zhang J."/>
            <person name="Grujic M."/>
            <person name="Henrissat B."/>
            <person name="Kuo A."/>
            <person name="Salamov A."/>
            <person name="Lipzen A."/>
            <person name="Labutti K."/>
            <person name="Barry K."/>
            <person name="Miao Y."/>
            <person name="Rahimi M.J."/>
            <person name="Shen Q."/>
            <person name="Grigoriev I.V."/>
            <person name="Kubicek C.P."/>
            <person name="Druzhinina I.S."/>
        </authorList>
    </citation>
    <scope>NUCLEOTIDE SEQUENCE [LARGE SCALE GENOMIC DNA]</scope>
    <source>
        <strain evidence="4 5">ATCC 18648</strain>
    </source>
</reference>
<proteinExistence type="inferred from homology"/>
<evidence type="ECO:0000256" key="1">
    <source>
        <dbReference type="ARBA" id="ARBA00023002"/>
    </source>
</evidence>